<accession>A0ABN3L4I6</accession>
<dbReference type="RefSeq" id="WP_344355793.1">
    <property type="nucleotide sequence ID" value="NZ_BAAASR010000002.1"/>
</dbReference>
<dbReference type="Proteomes" id="UP001499942">
    <property type="component" value="Unassembled WGS sequence"/>
</dbReference>
<proteinExistence type="predicted"/>
<dbReference type="SUPFAM" id="SSF89372">
    <property type="entry name" value="Fucose-specific lectin"/>
    <property type="match status" value="1"/>
</dbReference>
<comment type="caution">
    <text evidence="2">The sequence shown here is derived from an EMBL/GenBank/DDBJ whole genome shotgun (WGS) entry which is preliminary data.</text>
</comment>
<organism evidence="2 3">
    <name type="scientific">Streptomyces gobitricini</name>
    <dbReference type="NCBI Taxonomy" id="68211"/>
    <lineage>
        <taxon>Bacteria</taxon>
        <taxon>Bacillati</taxon>
        <taxon>Actinomycetota</taxon>
        <taxon>Actinomycetes</taxon>
        <taxon>Kitasatosporales</taxon>
        <taxon>Streptomycetaceae</taxon>
        <taxon>Streptomyces</taxon>
    </lineage>
</organism>
<protein>
    <submittedName>
        <fullName evidence="2">Uncharacterized protein</fullName>
    </submittedName>
</protein>
<evidence type="ECO:0000313" key="3">
    <source>
        <dbReference type="Proteomes" id="UP001499942"/>
    </source>
</evidence>
<feature type="region of interest" description="Disordered" evidence="1">
    <location>
        <begin position="1"/>
        <end position="39"/>
    </location>
</feature>
<sequence>MTVWSARRSRRAGRPADAPSGRSAARGGTPLPDASLPATTDWLVRGKDGRLTAYAPVEGAVLRWTERHPGGPEWTGPETIPAPGIDPHLSIAQGADGYVHLVALRRTRRADGTPATDVVFALQYQSGLAVRDWAVVGNPYPDDPALAERIGPPAAVIDSEGSLHVFVRNVGGGICGRASVPSGKWNKWADLKGSGITGPIRASITSDGLMELAAPAEDHILRWTQETKGVKFQRAEDVPAGAEAGSLSSERTGPGRLTHFWHDAKDGTVRAWRPSDEAPSVLGTGEGTGPVALLRTAVDGHDCTVMAHRDAATGRPALAAYPTEDEALGATWTLTGEPCVGAPALAVDGRGRVVMAAFGTDGTLRVARQKPEPGLALEAWTRV</sequence>
<evidence type="ECO:0000313" key="2">
    <source>
        <dbReference type="EMBL" id="GAA2477676.1"/>
    </source>
</evidence>
<reference evidence="2 3" key="1">
    <citation type="journal article" date="2019" name="Int. J. Syst. Evol. Microbiol.">
        <title>The Global Catalogue of Microorganisms (GCM) 10K type strain sequencing project: providing services to taxonomists for standard genome sequencing and annotation.</title>
        <authorList>
            <consortium name="The Broad Institute Genomics Platform"/>
            <consortium name="The Broad Institute Genome Sequencing Center for Infectious Disease"/>
            <person name="Wu L."/>
            <person name="Ma J."/>
        </authorList>
    </citation>
    <scope>NUCLEOTIDE SEQUENCE [LARGE SCALE GENOMIC DNA]</scope>
    <source>
        <strain evidence="2 3">JCM 5062</strain>
    </source>
</reference>
<gene>
    <name evidence="2" type="ORF">GCM10010393_04810</name>
</gene>
<keyword evidence="3" id="KW-1185">Reference proteome</keyword>
<evidence type="ECO:0000256" key="1">
    <source>
        <dbReference type="SAM" id="MobiDB-lite"/>
    </source>
</evidence>
<name>A0ABN3L4I6_9ACTN</name>
<dbReference type="EMBL" id="BAAASR010000002">
    <property type="protein sequence ID" value="GAA2477676.1"/>
    <property type="molecule type" value="Genomic_DNA"/>
</dbReference>